<dbReference type="Gene3D" id="1.10.10.60">
    <property type="entry name" value="Homeodomain-like"/>
    <property type="match status" value="1"/>
</dbReference>
<dbReference type="SMART" id="SM00342">
    <property type="entry name" value="HTH_ARAC"/>
    <property type="match status" value="1"/>
</dbReference>
<reference evidence="5 6" key="1">
    <citation type="submission" date="2019-06" db="EMBL/GenBank/DDBJ databases">
        <title>Sequencing the genomes of 1000 actinobacteria strains.</title>
        <authorList>
            <person name="Klenk H.-P."/>
        </authorList>
    </citation>
    <scope>NUCLEOTIDE SEQUENCE [LARGE SCALE GENOMIC DNA]</scope>
    <source>
        <strain evidence="5 6">DSM 45301</strain>
    </source>
</reference>
<dbReference type="PANTHER" id="PTHR43280">
    <property type="entry name" value="ARAC-FAMILY TRANSCRIPTIONAL REGULATOR"/>
    <property type="match status" value="1"/>
</dbReference>
<dbReference type="SUPFAM" id="SSF46689">
    <property type="entry name" value="Homeodomain-like"/>
    <property type="match status" value="1"/>
</dbReference>
<evidence type="ECO:0000256" key="1">
    <source>
        <dbReference type="ARBA" id="ARBA00023015"/>
    </source>
</evidence>
<gene>
    <name evidence="5" type="ORF">FB558_4858</name>
</gene>
<dbReference type="PROSITE" id="PS01124">
    <property type="entry name" value="HTH_ARAC_FAMILY_2"/>
    <property type="match status" value="1"/>
</dbReference>
<dbReference type="InterPro" id="IPR018060">
    <property type="entry name" value="HTH_AraC"/>
</dbReference>
<dbReference type="SUPFAM" id="SSF51215">
    <property type="entry name" value="Regulatory protein AraC"/>
    <property type="match status" value="1"/>
</dbReference>
<keyword evidence="6" id="KW-1185">Reference proteome</keyword>
<dbReference type="InterPro" id="IPR009057">
    <property type="entry name" value="Homeodomain-like_sf"/>
</dbReference>
<dbReference type="PRINTS" id="PR00032">
    <property type="entry name" value="HTHARAC"/>
</dbReference>
<evidence type="ECO:0000313" key="5">
    <source>
        <dbReference type="EMBL" id="TQM09110.1"/>
    </source>
</evidence>
<dbReference type="InterPro" id="IPR003313">
    <property type="entry name" value="AraC-bd"/>
</dbReference>
<comment type="caution">
    <text evidence="5">The sequence shown here is derived from an EMBL/GenBank/DDBJ whole genome shotgun (WGS) entry which is preliminary data.</text>
</comment>
<evidence type="ECO:0000313" key="6">
    <source>
        <dbReference type="Proteomes" id="UP000315677"/>
    </source>
</evidence>
<dbReference type="GO" id="GO:0003700">
    <property type="term" value="F:DNA-binding transcription factor activity"/>
    <property type="evidence" value="ECO:0007669"/>
    <property type="project" value="InterPro"/>
</dbReference>
<feature type="domain" description="HTH araC/xylS-type" evidence="4">
    <location>
        <begin position="184"/>
        <end position="285"/>
    </location>
</feature>
<dbReference type="InterPro" id="IPR037923">
    <property type="entry name" value="HTH-like"/>
</dbReference>
<dbReference type="GO" id="GO:0043565">
    <property type="term" value="F:sequence-specific DNA binding"/>
    <property type="evidence" value="ECO:0007669"/>
    <property type="project" value="InterPro"/>
</dbReference>
<proteinExistence type="predicted"/>
<evidence type="ECO:0000256" key="2">
    <source>
        <dbReference type="ARBA" id="ARBA00023125"/>
    </source>
</evidence>
<organism evidence="5 6">
    <name type="scientific">Pseudonocardia kunmingensis</name>
    <dbReference type="NCBI Taxonomy" id="630975"/>
    <lineage>
        <taxon>Bacteria</taxon>
        <taxon>Bacillati</taxon>
        <taxon>Actinomycetota</taxon>
        <taxon>Actinomycetes</taxon>
        <taxon>Pseudonocardiales</taxon>
        <taxon>Pseudonocardiaceae</taxon>
        <taxon>Pseudonocardia</taxon>
    </lineage>
</organism>
<keyword evidence="3" id="KW-0804">Transcription</keyword>
<dbReference type="InterPro" id="IPR020449">
    <property type="entry name" value="Tscrpt_reg_AraC-type_HTH"/>
</dbReference>
<keyword evidence="2 5" id="KW-0238">DNA-binding</keyword>
<evidence type="ECO:0000256" key="3">
    <source>
        <dbReference type="ARBA" id="ARBA00023163"/>
    </source>
</evidence>
<accession>A0A543DIG3</accession>
<protein>
    <submittedName>
        <fullName evidence="5">AraC-like DNA-binding protein</fullName>
    </submittedName>
</protein>
<dbReference type="Proteomes" id="UP000315677">
    <property type="component" value="Unassembled WGS sequence"/>
</dbReference>
<sequence>MEWMIRDPDLDYPPVVRWSSYLNVERGLRDGGLSCRGAGEQQGGHIPRPRMRCLSTHGLVFVSAGGGVYVDGGHPDGVAVQAPAVLWLFPGVVHGYSPGPDGWTEHWVLFEGTACRGFENLDAWSRQAPVARASVDAFDAIRPVFSRLRRVLAAPGRRAQAVAATAAGYLLGIAIDATAPSPRDAAASVVDTTLASASAPLSVAERARELGMSTEAFRTAVRDVTGLSPHELVIRTRLERAQQLLAKTTMDVSAVARQVGYDDPAYFSRLFRRRVGVSPRRFREQEAPRGASGG</sequence>
<dbReference type="Pfam" id="PF12833">
    <property type="entry name" value="HTH_18"/>
    <property type="match status" value="1"/>
</dbReference>
<dbReference type="AlphaFoldDB" id="A0A543DIG3"/>
<keyword evidence="1" id="KW-0805">Transcription regulation</keyword>
<evidence type="ECO:0000259" key="4">
    <source>
        <dbReference type="PROSITE" id="PS01124"/>
    </source>
</evidence>
<name>A0A543DIG3_9PSEU</name>
<dbReference type="InterPro" id="IPR018062">
    <property type="entry name" value="HTH_AraC-typ_CS"/>
</dbReference>
<dbReference type="PROSITE" id="PS00041">
    <property type="entry name" value="HTH_ARAC_FAMILY_1"/>
    <property type="match status" value="1"/>
</dbReference>
<dbReference type="PANTHER" id="PTHR43280:SF2">
    <property type="entry name" value="HTH-TYPE TRANSCRIPTIONAL REGULATOR EXSA"/>
    <property type="match status" value="1"/>
</dbReference>
<dbReference type="Pfam" id="PF02311">
    <property type="entry name" value="AraC_binding"/>
    <property type="match status" value="1"/>
</dbReference>
<dbReference type="EMBL" id="VFPA01000003">
    <property type="protein sequence ID" value="TQM09110.1"/>
    <property type="molecule type" value="Genomic_DNA"/>
</dbReference>